<feature type="chain" id="PRO_5039432488" description="Phosphatase" evidence="2">
    <location>
        <begin position="27"/>
        <end position="486"/>
    </location>
</feature>
<accession>A0A8J4A1W0</accession>
<dbReference type="Pfam" id="PF05787">
    <property type="entry name" value="PhoX"/>
    <property type="match status" value="2"/>
</dbReference>
<protein>
    <recommendedName>
        <fullName evidence="5">Phosphatase</fullName>
    </recommendedName>
</protein>
<keyword evidence="2" id="KW-0732">Signal</keyword>
<comment type="caution">
    <text evidence="3">The sequence shown here is derived from an EMBL/GenBank/DDBJ whole genome shotgun (WGS) entry which is preliminary data.</text>
</comment>
<sequence length="486" mass="51740">MERRSFLASGAAGAAGLLAATTFDSAATAATPPRNPVDGDTGGYGPLRPVAAANDGVEYFALPAGFSYVVFGRTGTPMVSDPSLRNPSSHDGMAAFDGPGRTVRLTRNHEDRNAPGQGTVGGPAQTRYDPLSGGGVSVLDYDPRTRTVVRDHIGVNGTHINCAGGIAWRHQGWLTCEETIVGPEAGYGRKHGYVFLVPAGARNTVPAEPFTRMGRFSHEAVATDQRTGVVYLTEDAGSGRGSGFYRFLPRDPARLDRGGRLQILAIDKRPQTDLRENQTERRWLPVTWRDIDDPDPDPVVEAELPGATSVFAQGWAAGGAKFNRLEGIWAAERSFFIASTSGGDAKNGDVNADGYAEGYGQIWEYTPVGDRIRLVFESPGGSVLDSPDNLTVSPRGNLLICEDDAGSADGDEHPLAPGLTDVNRLIGLTREGRTFEFLVNRFSTSELAGACFSPDGQTLFMNVYGDASEGSGFTAAITGPWRRGVL</sequence>
<dbReference type="PANTHER" id="PTHR35399:SF4">
    <property type="entry name" value="MEMBRANE PROTEIN"/>
    <property type="match status" value="1"/>
</dbReference>
<organism evidence="3 4">
    <name type="scientific">Virgisporangium ochraceum</name>
    <dbReference type="NCBI Taxonomy" id="65505"/>
    <lineage>
        <taxon>Bacteria</taxon>
        <taxon>Bacillati</taxon>
        <taxon>Actinomycetota</taxon>
        <taxon>Actinomycetes</taxon>
        <taxon>Micromonosporales</taxon>
        <taxon>Micromonosporaceae</taxon>
        <taxon>Virgisporangium</taxon>
    </lineage>
</organism>
<dbReference type="PROSITE" id="PS51318">
    <property type="entry name" value="TAT"/>
    <property type="match status" value="1"/>
</dbReference>
<gene>
    <name evidence="3" type="ORF">Voc01_086130</name>
</gene>
<dbReference type="PANTHER" id="PTHR35399">
    <property type="entry name" value="SLR8030 PROTEIN"/>
    <property type="match status" value="1"/>
</dbReference>
<feature type="region of interest" description="Disordered" evidence="1">
    <location>
        <begin position="81"/>
        <end position="100"/>
    </location>
</feature>
<evidence type="ECO:0008006" key="5">
    <source>
        <dbReference type="Google" id="ProtNLM"/>
    </source>
</evidence>
<evidence type="ECO:0000256" key="1">
    <source>
        <dbReference type="SAM" id="MobiDB-lite"/>
    </source>
</evidence>
<dbReference type="Proteomes" id="UP000635606">
    <property type="component" value="Unassembled WGS sequence"/>
</dbReference>
<evidence type="ECO:0000313" key="3">
    <source>
        <dbReference type="EMBL" id="GIJ73696.1"/>
    </source>
</evidence>
<feature type="region of interest" description="Disordered" evidence="1">
    <location>
        <begin position="108"/>
        <end position="135"/>
    </location>
</feature>
<name>A0A8J4A1W0_9ACTN</name>
<dbReference type="SUPFAM" id="SSF82171">
    <property type="entry name" value="DPP6 N-terminal domain-like"/>
    <property type="match status" value="1"/>
</dbReference>
<keyword evidence="4" id="KW-1185">Reference proteome</keyword>
<reference evidence="3" key="1">
    <citation type="submission" date="2021-01" db="EMBL/GenBank/DDBJ databases">
        <title>Whole genome shotgun sequence of Virgisporangium ochraceum NBRC 16418.</title>
        <authorList>
            <person name="Komaki H."/>
            <person name="Tamura T."/>
        </authorList>
    </citation>
    <scope>NUCLEOTIDE SEQUENCE</scope>
    <source>
        <strain evidence="3">NBRC 16418</strain>
    </source>
</reference>
<dbReference type="RefSeq" id="WP_203933515.1">
    <property type="nucleotide sequence ID" value="NZ_BOPH01000122.1"/>
</dbReference>
<dbReference type="EMBL" id="BOPH01000122">
    <property type="protein sequence ID" value="GIJ73696.1"/>
    <property type="molecule type" value="Genomic_DNA"/>
</dbReference>
<evidence type="ECO:0000313" key="4">
    <source>
        <dbReference type="Proteomes" id="UP000635606"/>
    </source>
</evidence>
<evidence type="ECO:0000256" key="2">
    <source>
        <dbReference type="SAM" id="SignalP"/>
    </source>
</evidence>
<dbReference type="InterPro" id="IPR006311">
    <property type="entry name" value="TAT_signal"/>
</dbReference>
<feature type="signal peptide" evidence="2">
    <location>
        <begin position="1"/>
        <end position="26"/>
    </location>
</feature>
<dbReference type="AlphaFoldDB" id="A0A8J4A1W0"/>
<proteinExistence type="predicted"/>
<dbReference type="InterPro" id="IPR008557">
    <property type="entry name" value="PhoX"/>
</dbReference>